<dbReference type="AlphaFoldDB" id="A0A4U0FGD6"/>
<dbReference type="PANTHER" id="PTHR35174">
    <property type="entry name" value="BLL7171 PROTEIN-RELATED"/>
    <property type="match status" value="1"/>
</dbReference>
<sequence>MKFLCVGYFDRAKMDARPEQEINAVMSECEPHLEDFYKSGQVIMDAGLGKETKSMQRVKGKVKITDGPFAEAKETIGSVFVIEARDMEDAIRVASLHPAIQVAVGEQFGWRVEIRPIHHFEKSEQQE</sequence>
<dbReference type="OrthoDB" id="9807535at2"/>
<protein>
    <recommendedName>
        <fullName evidence="2">YCII-related domain-containing protein</fullName>
    </recommendedName>
</protein>
<gene>
    <name evidence="3" type="ORF">E5161_01320</name>
</gene>
<comment type="caution">
    <text evidence="3">The sequence shown here is derived from an EMBL/GenBank/DDBJ whole genome shotgun (WGS) entry which is preliminary data.</text>
</comment>
<dbReference type="PANTHER" id="PTHR35174:SF3">
    <property type="entry name" value="BLL7171 PROTEIN"/>
    <property type="match status" value="1"/>
</dbReference>
<evidence type="ECO:0000256" key="1">
    <source>
        <dbReference type="ARBA" id="ARBA00007689"/>
    </source>
</evidence>
<evidence type="ECO:0000259" key="2">
    <source>
        <dbReference type="Pfam" id="PF03795"/>
    </source>
</evidence>
<dbReference type="Proteomes" id="UP000309673">
    <property type="component" value="Unassembled WGS sequence"/>
</dbReference>
<accession>A0A4U0FGD6</accession>
<dbReference type="Pfam" id="PF03795">
    <property type="entry name" value="YCII"/>
    <property type="match status" value="1"/>
</dbReference>
<comment type="similarity">
    <text evidence="1">Belongs to the YciI family.</text>
</comment>
<evidence type="ECO:0000313" key="3">
    <source>
        <dbReference type="EMBL" id="TJY44066.1"/>
    </source>
</evidence>
<reference evidence="3 4" key="1">
    <citation type="submission" date="2019-04" db="EMBL/GenBank/DDBJ databases">
        <title>Cohnella sp. nov., isolated from soil.</title>
        <authorList>
            <person name="Kim W."/>
        </authorList>
    </citation>
    <scope>NUCLEOTIDE SEQUENCE [LARGE SCALE GENOMIC DNA]</scope>
    <source>
        <strain evidence="3 4">CAU 1483</strain>
    </source>
</reference>
<proteinExistence type="inferred from homology"/>
<dbReference type="RefSeq" id="WP_136775786.1">
    <property type="nucleotide sequence ID" value="NZ_SUPK01000001.1"/>
</dbReference>
<dbReference type="Gene3D" id="3.30.70.1060">
    <property type="entry name" value="Dimeric alpha+beta barrel"/>
    <property type="match status" value="1"/>
</dbReference>
<evidence type="ECO:0000313" key="4">
    <source>
        <dbReference type="Proteomes" id="UP000309673"/>
    </source>
</evidence>
<organism evidence="3 4">
    <name type="scientific">Cohnella pontilimi</name>
    <dbReference type="NCBI Taxonomy" id="2564100"/>
    <lineage>
        <taxon>Bacteria</taxon>
        <taxon>Bacillati</taxon>
        <taxon>Bacillota</taxon>
        <taxon>Bacilli</taxon>
        <taxon>Bacillales</taxon>
        <taxon>Paenibacillaceae</taxon>
        <taxon>Cohnella</taxon>
    </lineage>
</organism>
<keyword evidence="4" id="KW-1185">Reference proteome</keyword>
<dbReference type="EMBL" id="SUPK01000001">
    <property type="protein sequence ID" value="TJY44066.1"/>
    <property type="molecule type" value="Genomic_DNA"/>
</dbReference>
<name>A0A4U0FGD6_9BACL</name>
<dbReference type="InterPro" id="IPR005545">
    <property type="entry name" value="YCII"/>
</dbReference>
<feature type="domain" description="YCII-related" evidence="2">
    <location>
        <begin position="1"/>
        <end position="106"/>
    </location>
</feature>
<dbReference type="SUPFAM" id="SSF54909">
    <property type="entry name" value="Dimeric alpha+beta barrel"/>
    <property type="match status" value="1"/>
</dbReference>
<dbReference type="InterPro" id="IPR011008">
    <property type="entry name" value="Dimeric_a/b-barrel"/>
</dbReference>